<dbReference type="InterPro" id="IPR052021">
    <property type="entry name" value="Type-I_RS_S_subunit"/>
</dbReference>
<evidence type="ECO:0000259" key="4">
    <source>
        <dbReference type="Pfam" id="PF01420"/>
    </source>
</evidence>
<dbReference type="PANTHER" id="PTHR30408">
    <property type="entry name" value="TYPE-1 RESTRICTION ENZYME ECOKI SPECIFICITY PROTEIN"/>
    <property type="match status" value="1"/>
</dbReference>
<sequence length="387" mass="43535">MSELPKSWTWAAIGDVTRKSAKWDPRTSDDKFTYVDIAAVDANTKRITAPQTILGAEAPSRARQIIEHHDVLVSTVRPNLNAVAFVSRESHGAVASTGFSVLRPTESLHSRYLFHWVQSPRFIEQMVRQATGQSYPAVSDRIVRQSLLPLPPLEEQRRIATILDQATGIQDAAGRYSQILRAHRRTAFLKVLDDTPISHLPVEAVSAAVIDCPHSTPRWRESGVTCLRTANLGYGEWNWDDHRFVDEAQHTERTKRAELLPGDIVLSREGTVGVMAMVSPGMRASLGQRLVQVRPSDEINREYLMEALLHELHPTRVEHRMIGATAKRINVKALKQLLLPIPPRDVQDRFGSIAMKIRESQNQAEKRLAHVTTLTRSLQSRAFRGEL</sequence>
<keyword evidence="5" id="KW-0255">Endonuclease</keyword>
<gene>
    <name evidence="5" type="ORF">M3B43_04845</name>
</gene>
<keyword evidence="5" id="KW-0378">Hydrolase</keyword>
<evidence type="ECO:0000313" key="6">
    <source>
        <dbReference type="Proteomes" id="UP001205046"/>
    </source>
</evidence>
<evidence type="ECO:0000313" key="5">
    <source>
        <dbReference type="EMBL" id="MCT1606665.1"/>
    </source>
</evidence>
<comment type="caution">
    <text evidence="5">The sequence shown here is derived from an EMBL/GenBank/DDBJ whole genome shotgun (WGS) entry which is preliminary data.</text>
</comment>
<dbReference type="Pfam" id="PF01420">
    <property type="entry name" value="Methylase_S"/>
    <property type="match status" value="2"/>
</dbReference>
<reference evidence="5 6" key="1">
    <citation type="submission" date="2022-04" db="EMBL/GenBank/DDBJ databases">
        <title>Human microbiome associated bacterial genomes.</title>
        <authorList>
            <person name="Sandstrom S."/>
            <person name="Salamzade R."/>
            <person name="Kalan L.R."/>
        </authorList>
    </citation>
    <scope>NUCLEOTIDE SEQUENCE [LARGE SCALE GENOMIC DNA]</scope>
    <source>
        <strain evidence="6">p3-SID767</strain>
    </source>
</reference>
<dbReference type="Gene3D" id="3.90.220.20">
    <property type="entry name" value="DNA methylase specificity domains"/>
    <property type="match status" value="2"/>
</dbReference>
<protein>
    <submittedName>
        <fullName evidence="5">Restriction endonuclease subunit S</fullName>
        <ecNumber evidence="5">3.1.21.-</ecNumber>
    </submittedName>
</protein>
<keyword evidence="6" id="KW-1185">Reference proteome</keyword>
<dbReference type="Proteomes" id="UP001205046">
    <property type="component" value="Unassembled WGS sequence"/>
</dbReference>
<accession>A0ABT2HQ56</accession>
<proteinExistence type="inferred from homology"/>
<feature type="domain" description="Type I restriction modification DNA specificity" evidence="4">
    <location>
        <begin position="259"/>
        <end position="353"/>
    </location>
</feature>
<dbReference type="SUPFAM" id="SSF116734">
    <property type="entry name" value="DNA methylase specificity domain"/>
    <property type="match status" value="2"/>
</dbReference>
<keyword evidence="3" id="KW-0238">DNA-binding</keyword>
<comment type="similarity">
    <text evidence="1">Belongs to the type-I restriction system S methylase family.</text>
</comment>
<feature type="domain" description="Type I restriction modification DNA specificity" evidence="4">
    <location>
        <begin position="62"/>
        <end position="167"/>
    </location>
</feature>
<evidence type="ECO:0000256" key="1">
    <source>
        <dbReference type="ARBA" id="ARBA00010923"/>
    </source>
</evidence>
<organism evidence="5 6">
    <name type="scientific">Nesterenkonia massiliensis</name>
    <dbReference type="NCBI Taxonomy" id="1232429"/>
    <lineage>
        <taxon>Bacteria</taxon>
        <taxon>Bacillati</taxon>
        <taxon>Actinomycetota</taxon>
        <taxon>Actinomycetes</taxon>
        <taxon>Micrococcales</taxon>
        <taxon>Micrococcaceae</taxon>
        <taxon>Nesterenkonia</taxon>
    </lineage>
</organism>
<dbReference type="InterPro" id="IPR000055">
    <property type="entry name" value="Restrct_endonuc_typeI_TRD"/>
</dbReference>
<keyword evidence="2" id="KW-0680">Restriction system</keyword>
<evidence type="ECO:0000256" key="3">
    <source>
        <dbReference type="ARBA" id="ARBA00023125"/>
    </source>
</evidence>
<dbReference type="RefSeq" id="WP_260072770.1">
    <property type="nucleotide sequence ID" value="NZ_JALXMO010000008.1"/>
</dbReference>
<dbReference type="InterPro" id="IPR044946">
    <property type="entry name" value="Restrct_endonuc_typeI_TRD_sf"/>
</dbReference>
<keyword evidence="5" id="KW-0540">Nuclease</keyword>
<name>A0ABT2HQ56_9MICC</name>
<dbReference type="GO" id="GO:0004519">
    <property type="term" value="F:endonuclease activity"/>
    <property type="evidence" value="ECO:0007669"/>
    <property type="project" value="UniProtKB-KW"/>
</dbReference>
<dbReference type="GO" id="GO:0016787">
    <property type="term" value="F:hydrolase activity"/>
    <property type="evidence" value="ECO:0007669"/>
    <property type="project" value="UniProtKB-KW"/>
</dbReference>
<dbReference type="PANTHER" id="PTHR30408:SF13">
    <property type="entry name" value="TYPE I RESTRICTION ENZYME HINDI SPECIFICITY SUBUNIT"/>
    <property type="match status" value="1"/>
</dbReference>
<evidence type="ECO:0000256" key="2">
    <source>
        <dbReference type="ARBA" id="ARBA00022747"/>
    </source>
</evidence>
<dbReference type="EC" id="3.1.21.-" evidence="5"/>
<dbReference type="EMBL" id="JALXMO010000008">
    <property type="protein sequence ID" value="MCT1606665.1"/>
    <property type="molecule type" value="Genomic_DNA"/>
</dbReference>